<sequence length="556" mass="64254">MSKYVYRYHRLMLMNLSPREPATRHWPLYSWPPPHFLVGYQYLVRICNDYMFDSRAYSRIKYTEILLPMQQKMNWTVLANCAYTVNTGAFHRFVDMENFNETLQQVQQSILADRVIADLALTAPMTGYGAVNMEPEGYDLGRMFEQYKNLSQSAWGMAGRYRIEHAGRKDLVLLTTIRKLKTAFFNFLMSKYFTKESLSLPCDCCWIEAFLEKFSDPDFLSPQEIHSVPMQETLKCIISALSMPQLPAIGSLSGGAFQLRPRENGLAVTEQMRRQRGEIIEQFVDRLPIRRRRRRQPPPSPPEEAPSPPEPIASPESPETSFTEEVRQTIALIIQQLQEELTVSARNEEFFNFSVYFYQVLNDLERNDNLNELTVQRWVMYFFITEHVATTLNYLHHALRVYGPFARLVELNLAQVVMRARNTDGNLIFSRVWNEHGVNAFSRIMNRITVDLSGNVQRAGAGPVQEEEMEQFMSDIAFQENSGDISDILAQAAIHDAEIDSIELSFRFKVTGPVAFTQHREIQLLNKRVIAYASQLRRQRLPLPALNQDIALPPLI</sequence>
<accession>A0A894JFB4</accession>
<feature type="chain" id="PRO_5033193189" description="Preterminal protein" evidence="7">
    <location>
        <begin position="1"/>
        <end position="556"/>
    </location>
</feature>
<reference evidence="9" key="1">
    <citation type="submission" date="2020-07" db="EMBL/GenBank/DDBJ databases">
        <authorList>
            <person name="Hardmeier I.S."/>
            <person name="Aeberhard N."/>
            <person name="Qi W."/>
            <person name="Kraettli H."/>
            <person name="Fraefel C."/>
            <person name="Kubacki J."/>
        </authorList>
    </citation>
    <scope>NUCLEOTIDE SEQUENCE</scope>
    <source>
        <strain evidence="9">Pnathusii/Switzerland/2019</strain>
    </source>
</reference>
<evidence type="ECO:0000313" key="9">
    <source>
        <dbReference type="EMBL" id="QRV11644.1"/>
    </source>
</evidence>
<keyword evidence="4 7" id="KW-1194">Viral DNA replication</keyword>
<evidence type="ECO:0000256" key="2">
    <source>
        <dbReference type="ARBA" id="ARBA00022562"/>
    </source>
</evidence>
<feature type="chain" id="PRO_5033193187" description="Terminal protein" evidence="7">
    <location>
        <begin position="256"/>
        <end position="556"/>
    </location>
</feature>
<dbReference type="EMBL" id="MT815934">
    <property type="protein sequence ID" value="QRV11644.1"/>
    <property type="molecule type" value="Genomic_DNA"/>
</dbReference>
<comment type="function">
    <text evidence="7">Protein covalently bound to the viral DNA that acts as a primer for viral genomic replication by DNA strand displacement. Assembles on the viral origin of replication in an initiation complex with viral polymerase, DBP, host NFIA and host POU2F1/OCT1. During initiation, the polymerase covalently couples the first dCTP with Ser-580 of pTP. The terminal protein stimulates the template activity over 20 fold compared to protein-free templates. Neo-synthesized viral genomes are linked to two preterminal proteins, one for each 5' end. These new genomes are encapsidated in the nucleus, and during capsid maturation by viral protease, preterminal protein is first cleaved into intermediary (iTP), then into mature TP. May play a role in host nuclear matrix localization of genomic DNA.</text>
</comment>
<comment type="similarity">
    <text evidence="7">Belongs to the adenoviridae terminal protein family.</text>
</comment>
<evidence type="ECO:0000256" key="4">
    <source>
        <dbReference type="ARBA" id="ARBA00023109"/>
    </source>
</evidence>
<keyword evidence="2 7" id="KW-1048">Host nucleus</keyword>
<dbReference type="HAMAP" id="MF_04061">
    <property type="entry name" value="ADV_TERM"/>
    <property type="match status" value="1"/>
</dbReference>
<feature type="site" description="Cleavage; by adenovirus protease" evidence="7">
    <location>
        <begin position="128"/>
        <end position="129"/>
    </location>
</feature>
<name>A0A894JFB4_9ADEN</name>
<dbReference type="GO" id="GO:0039687">
    <property type="term" value="P:viral DNA strand displacement replication"/>
    <property type="evidence" value="ECO:0007669"/>
    <property type="project" value="UniProtKB-UniRule"/>
</dbReference>
<feature type="site" description="Cleavage; by adenovirus protease" evidence="7">
    <location>
        <begin position="255"/>
        <end position="256"/>
    </location>
</feature>
<keyword evidence="1 7" id="KW-0597">Phosphoprotein</keyword>
<dbReference type="GO" id="GO:0006260">
    <property type="term" value="P:DNA replication"/>
    <property type="evidence" value="ECO:0007669"/>
    <property type="project" value="UniProtKB-KW"/>
</dbReference>
<evidence type="ECO:0000256" key="6">
    <source>
        <dbReference type="ARBA" id="ARBA00023125"/>
    </source>
</evidence>
<feature type="short sequence motif" description="Nuclear localization signal" evidence="7">
    <location>
        <begin position="286"/>
        <end position="295"/>
    </location>
</feature>
<keyword evidence="3 7" id="KW-0235">DNA replication</keyword>
<evidence type="ECO:0000256" key="8">
    <source>
        <dbReference type="SAM" id="MobiDB-lite"/>
    </source>
</evidence>
<feature type="region of interest" description="Disordered" evidence="8">
    <location>
        <begin position="290"/>
        <end position="321"/>
    </location>
</feature>
<proteinExistence type="inferred from homology"/>
<comment type="subunit">
    <text evidence="7">Heterodimer with the polymerase; this heterodimer binds to bp 9 to 18 of the genome. Interacts with host POU2F1; POU2F1 binds to the auxiliary sequences in the inverted terminal repeats and tethers the pTP-POL heterodimer to the origin DNA thereby participating in the assembly of the pre-initiation complex (POL-TP-DBP-NFIA-POU2F1).</text>
</comment>
<dbReference type="GO" id="GO:0003697">
    <property type="term" value="F:single-stranded DNA binding"/>
    <property type="evidence" value="ECO:0007669"/>
    <property type="project" value="UniProtKB-UniRule"/>
</dbReference>
<evidence type="ECO:0000256" key="5">
    <source>
        <dbReference type="ARBA" id="ARBA00023124"/>
    </source>
</evidence>
<dbReference type="GO" id="GO:0003690">
    <property type="term" value="F:double-stranded DNA binding"/>
    <property type="evidence" value="ECO:0007669"/>
    <property type="project" value="UniProtKB-UniRule"/>
</dbReference>
<dbReference type="GO" id="GO:0044204">
    <property type="term" value="C:host cell nuclear matrix"/>
    <property type="evidence" value="ECO:0007669"/>
    <property type="project" value="UniProtKB-SubCell"/>
</dbReference>
<feature type="compositionally biased region" description="Pro residues" evidence="8">
    <location>
        <begin position="297"/>
        <end position="312"/>
    </location>
</feature>
<dbReference type="Pfam" id="PF02459">
    <property type="entry name" value="Adeno_terminal"/>
    <property type="match status" value="1"/>
</dbReference>
<feature type="site" description="Priming of strand displacement replication by covalently linking the first nucleotide of the new DNA chain" evidence="7">
    <location>
        <position position="482"/>
    </location>
</feature>
<dbReference type="InterPro" id="IPR003391">
    <property type="entry name" value="Adeno_preterminal"/>
</dbReference>
<evidence type="ECO:0000256" key="1">
    <source>
        <dbReference type="ARBA" id="ARBA00022553"/>
    </source>
</evidence>
<gene>
    <name evidence="7" type="primary">PTP</name>
</gene>
<evidence type="ECO:0000256" key="3">
    <source>
        <dbReference type="ARBA" id="ARBA00022705"/>
    </source>
</evidence>
<feature type="chain" id="PRO_5033193190" description="Intermediate terminal protein" evidence="7">
    <location>
        <begin position="129"/>
        <end position="556"/>
    </location>
</feature>
<protein>
    <recommendedName>
        <fullName evidence="7">Preterminal protein</fullName>
        <shortName evidence="7">pTP</shortName>
    </recommendedName>
    <alternativeName>
        <fullName evidence="7">Bellett protein</fullName>
    </alternativeName>
    <alternativeName>
        <fullName evidence="7">Precursor terminal protein</fullName>
    </alternativeName>
    <component>
        <recommendedName>
            <fullName evidence="7">Intermediate terminal protein</fullName>
            <shortName evidence="7">iTP</shortName>
        </recommendedName>
    </component>
    <component>
        <recommendedName>
            <fullName evidence="7">Terminal protein</fullName>
            <shortName evidence="7">TP</shortName>
        </recommendedName>
    </component>
</protein>
<keyword evidence="5 7" id="KW-0190">Covalent protein-DNA linkage</keyword>
<keyword evidence="6 7" id="KW-0238">DNA-binding</keyword>
<comment type="subcellular location">
    <subcellularLocation>
        <location evidence="7">Host nucleus matrix</location>
    </subcellularLocation>
</comment>
<evidence type="ECO:0000256" key="7">
    <source>
        <dbReference type="HAMAP-Rule" id="MF_04061"/>
    </source>
</evidence>
<comment type="PTM">
    <text evidence="7">Preterminal protein is used to replicate viral genome, upon genomic encapsidation it is processed first into iTP and finally into TP by adenovirus protease.</text>
</comment>
<feature type="modified residue" description="O-(5'-phospho-DNA)-serine" evidence="7">
    <location>
        <position position="482"/>
    </location>
</feature>
<organism evidence="9">
    <name type="scientific">Bat mastadenovirus</name>
    <dbReference type="NCBI Taxonomy" id="740971"/>
    <lineage>
        <taxon>Viruses</taxon>
        <taxon>Varidnaviria</taxon>
        <taxon>Bamfordvirae</taxon>
        <taxon>Preplasmiviricota</taxon>
        <taxon>Polisuviricotina</taxon>
        <taxon>Pharingeaviricetes</taxon>
        <taxon>Rowavirales</taxon>
        <taxon>Adenoviridae</taxon>
        <taxon>Mastadenovirus</taxon>
        <taxon>Mastadenovirus asiensse</taxon>
    </lineage>
</organism>